<name>A0A346XZD7_9ACTN</name>
<proteinExistence type="predicted"/>
<protein>
    <submittedName>
        <fullName evidence="1">Uncharacterized protein</fullName>
    </submittedName>
</protein>
<evidence type="ECO:0000313" key="2">
    <source>
        <dbReference type="Proteomes" id="UP000264006"/>
    </source>
</evidence>
<gene>
    <name evidence="1" type="ORF">DVS28_a2905</name>
</gene>
<organism evidence="1 2">
    <name type="scientific">Euzebya pacifica</name>
    <dbReference type="NCBI Taxonomy" id="1608957"/>
    <lineage>
        <taxon>Bacteria</taxon>
        <taxon>Bacillati</taxon>
        <taxon>Actinomycetota</taxon>
        <taxon>Nitriliruptoria</taxon>
        <taxon>Euzebyales</taxon>
    </lineage>
</organism>
<reference evidence="1 2" key="1">
    <citation type="submission" date="2018-09" db="EMBL/GenBank/DDBJ databases">
        <title>Complete genome sequence of Euzebya sp. DY32-46 isolated from seawater of Pacific Ocean.</title>
        <authorList>
            <person name="Xu L."/>
            <person name="Wu Y.-H."/>
            <person name="Xu X.-W."/>
        </authorList>
    </citation>
    <scope>NUCLEOTIDE SEQUENCE [LARGE SCALE GENOMIC DNA]</scope>
    <source>
        <strain evidence="1 2">DY32-46</strain>
    </source>
</reference>
<evidence type="ECO:0000313" key="1">
    <source>
        <dbReference type="EMBL" id="AXV07584.1"/>
    </source>
</evidence>
<accession>A0A346XZD7</accession>
<dbReference type="Proteomes" id="UP000264006">
    <property type="component" value="Chromosome"/>
</dbReference>
<dbReference type="RefSeq" id="WP_114592053.1">
    <property type="nucleotide sequence ID" value="NZ_CP031165.1"/>
</dbReference>
<dbReference type="KEGG" id="euz:DVS28_a2905"/>
<dbReference type="AlphaFoldDB" id="A0A346XZD7"/>
<keyword evidence="2" id="KW-1185">Reference proteome</keyword>
<sequence>MSDIFKQLSWFDLVGGAALVVVFAALLLAFHTPGPAPAAELSRVPDADCTHVAIYDDGVETIRHCRVDTPDGPMTCMVLDLHRGAGLDCELAGDR</sequence>
<dbReference type="EMBL" id="CP031165">
    <property type="protein sequence ID" value="AXV07584.1"/>
    <property type="molecule type" value="Genomic_DNA"/>
</dbReference>